<sequence>MYKEKQVEEYFYPTMHNKKQNDYLRQSLQEDWNNYGIQKSKEGFLKQTFKARSEQEQEDLEIGPKKSTRPMTALISPSHSYSSRQRPITAPGLNVQVKHMMKIDENEEMVSVPYHSETRYYKNTKKLDKTNQNYIRNHTTLKKLSLEGESEIYNIEEEDAKNQNMIEKQTIKSSLFSPMQSEQQQLTGGLNQNATIIKGTQPQQKLFKHSSLQIYDNLAEIMKLINGQTYTKSPVIVKTKSQGLRPQSAVNKQIKVSQRYRPVSGKVQSITVRGYQL</sequence>
<protein>
    <submittedName>
        <fullName evidence="1">Uncharacterized protein</fullName>
    </submittedName>
</protein>
<evidence type="ECO:0000313" key="2">
    <source>
        <dbReference type="Proteomes" id="UP000688137"/>
    </source>
</evidence>
<organism evidence="1 2">
    <name type="scientific">Paramecium primaurelia</name>
    <dbReference type="NCBI Taxonomy" id="5886"/>
    <lineage>
        <taxon>Eukaryota</taxon>
        <taxon>Sar</taxon>
        <taxon>Alveolata</taxon>
        <taxon>Ciliophora</taxon>
        <taxon>Intramacronucleata</taxon>
        <taxon>Oligohymenophorea</taxon>
        <taxon>Peniculida</taxon>
        <taxon>Parameciidae</taxon>
        <taxon>Paramecium</taxon>
    </lineage>
</organism>
<dbReference type="OMA" id="QVEEYFY"/>
<gene>
    <name evidence="1" type="ORF">PPRIM_AZ9-3.1.T1640062</name>
</gene>
<comment type="caution">
    <text evidence="1">The sequence shown here is derived from an EMBL/GenBank/DDBJ whole genome shotgun (WGS) entry which is preliminary data.</text>
</comment>
<dbReference type="EMBL" id="CAJJDM010000171">
    <property type="protein sequence ID" value="CAD8115461.1"/>
    <property type="molecule type" value="Genomic_DNA"/>
</dbReference>
<name>A0A8S1QKH8_PARPR</name>
<keyword evidence="2" id="KW-1185">Reference proteome</keyword>
<evidence type="ECO:0000313" key="1">
    <source>
        <dbReference type="EMBL" id="CAD8115461.1"/>
    </source>
</evidence>
<dbReference type="Proteomes" id="UP000688137">
    <property type="component" value="Unassembled WGS sequence"/>
</dbReference>
<accession>A0A8S1QKH8</accession>
<dbReference type="AlphaFoldDB" id="A0A8S1QKH8"/>
<reference evidence="1" key="1">
    <citation type="submission" date="2021-01" db="EMBL/GenBank/DDBJ databases">
        <authorList>
            <consortium name="Genoscope - CEA"/>
            <person name="William W."/>
        </authorList>
    </citation>
    <scope>NUCLEOTIDE SEQUENCE</scope>
</reference>
<proteinExistence type="predicted"/>